<dbReference type="Proteomes" id="UP000823485">
    <property type="component" value="Unassembled WGS sequence"/>
</dbReference>
<evidence type="ECO:0000313" key="2">
    <source>
        <dbReference type="EMBL" id="MBM7717326.1"/>
    </source>
</evidence>
<organism evidence="2 3">
    <name type="scientific">Siminovitchia thermophila</name>
    <dbReference type="NCBI Taxonomy" id="1245522"/>
    <lineage>
        <taxon>Bacteria</taxon>
        <taxon>Bacillati</taxon>
        <taxon>Bacillota</taxon>
        <taxon>Bacilli</taxon>
        <taxon>Bacillales</taxon>
        <taxon>Bacillaceae</taxon>
        <taxon>Siminovitchia</taxon>
    </lineage>
</organism>
<protein>
    <submittedName>
        <fullName evidence="2">DNA-binding Xre family transcriptional regulator</fullName>
    </submittedName>
</protein>
<dbReference type="InterPro" id="IPR010982">
    <property type="entry name" value="Lambda_DNA-bd_dom_sf"/>
</dbReference>
<sequence>MKRRITIKLKEVLDKRGMTQKQLADLTEIRPATIHDLYHDRSKQIPRNVIEQIAEALNIDDINELITIEHIEE</sequence>
<gene>
    <name evidence="2" type="ORF">JOC94_004353</name>
</gene>
<name>A0ABS2RCD5_9BACI</name>
<dbReference type="PROSITE" id="PS50943">
    <property type="entry name" value="HTH_CROC1"/>
    <property type="match status" value="1"/>
</dbReference>
<dbReference type="InterPro" id="IPR001387">
    <property type="entry name" value="Cro/C1-type_HTH"/>
</dbReference>
<evidence type="ECO:0000313" key="3">
    <source>
        <dbReference type="Proteomes" id="UP000823485"/>
    </source>
</evidence>
<feature type="domain" description="HTH cro/C1-type" evidence="1">
    <location>
        <begin position="9"/>
        <end position="65"/>
    </location>
</feature>
<proteinExistence type="predicted"/>
<evidence type="ECO:0000259" key="1">
    <source>
        <dbReference type="PROSITE" id="PS50943"/>
    </source>
</evidence>
<keyword evidence="2" id="KW-0238">DNA-binding</keyword>
<dbReference type="CDD" id="cd00093">
    <property type="entry name" value="HTH_XRE"/>
    <property type="match status" value="1"/>
</dbReference>
<accession>A0ABS2RCD5</accession>
<dbReference type="EMBL" id="JAFBFH010000044">
    <property type="protein sequence ID" value="MBM7717326.1"/>
    <property type="molecule type" value="Genomic_DNA"/>
</dbReference>
<dbReference type="Gene3D" id="1.10.260.40">
    <property type="entry name" value="lambda repressor-like DNA-binding domains"/>
    <property type="match status" value="1"/>
</dbReference>
<dbReference type="RefSeq" id="WP_077110266.1">
    <property type="nucleotide sequence ID" value="NZ_JAFBFH010000044.1"/>
</dbReference>
<dbReference type="SUPFAM" id="SSF47413">
    <property type="entry name" value="lambda repressor-like DNA-binding domains"/>
    <property type="match status" value="1"/>
</dbReference>
<keyword evidence="3" id="KW-1185">Reference proteome</keyword>
<comment type="caution">
    <text evidence="2">The sequence shown here is derived from an EMBL/GenBank/DDBJ whole genome shotgun (WGS) entry which is preliminary data.</text>
</comment>
<reference evidence="2 3" key="1">
    <citation type="submission" date="2021-01" db="EMBL/GenBank/DDBJ databases">
        <title>Genomic Encyclopedia of Type Strains, Phase IV (KMG-IV): sequencing the most valuable type-strain genomes for metagenomic binning, comparative biology and taxonomic classification.</title>
        <authorList>
            <person name="Goeker M."/>
        </authorList>
    </citation>
    <scope>NUCLEOTIDE SEQUENCE [LARGE SCALE GENOMIC DNA]</scope>
    <source>
        <strain evidence="2 3">DSM 105453</strain>
    </source>
</reference>
<dbReference type="GO" id="GO:0003677">
    <property type="term" value="F:DNA binding"/>
    <property type="evidence" value="ECO:0007669"/>
    <property type="project" value="UniProtKB-KW"/>
</dbReference>
<dbReference type="Pfam" id="PF13443">
    <property type="entry name" value="HTH_26"/>
    <property type="match status" value="1"/>
</dbReference>
<dbReference type="SMART" id="SM00530">
    <property type="entry name" value="HTH_XRE"/>
    <property type="match status" value="1"/>
</dbReference>